<protein>
    <submittedName>
        <fullName evidence="2">Uncharacterized protein</fullName>
    </submittedName>
</protein>
<evidence type="ECO:0000313" key="2">
    <source>
        <dbReference type="EMBL" id="KAG8195335.1"/>
    </source>
</evidence>
<dbReference type="EMBL" id="JAFNEN010000089">
    <property type="protein sequence ID" value="KAG8195335.1"/>
    <property type="molecule type" value="Genomic_DNA"/>
</dbReference>
<reference evidence="2 3" key="1">
    <citation type="journal article" date="2022" name="Nat. Ecol. Evol.">
        <title>A masculinizing supergene underlies an exaggerated male reproductive morph in a spider.</title>
        <authorList>
            <person name="Hendrickx F."/>
            <person name="De Corte Z."/>
            <person name="Sonet G."/>
            <person name="Van Belleghem S.M."/>
            <person name="Kostlbacher S."/>
            <person name="Vangestel C."/>
        </authorList>
    </citation>
    <scope>NUCLEOTIDE SEQUENCE [LARGE SCALE GENOMIC DNA]</scope>
    <source>
        <strain evidence="2">W744_W776</strain>
    </source>
</reference>
<gene>
    <name evidence="2" type="ORF">JTE90_001355</name>
</gene>
<feature type="signal peptide" evidence="1">
    <location>
        <begin position="1"/>
        <end position="24"/>
    </location>
</feature>
<name>A0AAV6VH85_9ARAC</name>
<sequence>MELKQLLKTTFLLIAFLCAAPVQAHHHHHPMWKMMKKMMKHHYEEPAKFLGIKSIFVPIPMPVNVDLKKISFMKW</sequence>
<evidence type="ECO:0000313" key="3">
    <source>
        <dbReference type="Proteomes" id="UP000827092"/>
    </source>
</evidence>
<proteinExistence type="predicted"/>
<keyword evidence="1" id="KW-0732">Signal</keyword>
<dbReference type="Proteomes" id="UP000827092">
    <property type="component" value="Unassembled WGS sequence"/>
</dbReference>
<comment type="caution">
    <text evidence="2">The sequence shown here is derived from an EMBL/GenBank/DDBJ whole genome shotgun (WGS) entry which is preliminary data.</text>
</comment>
<evidence type="ECO:0000256" key="1">
    <source>
        <dbReference type="SAM" id="SignalP"/>
    </source>
</evidence>
<keyword evidence="3" id="KW-1185">Reference proteome</keyword>
<dbReference type="AlphaFoldDB" id="A0AAV6VH85"/>
<feature type="chain" id="PRO_5043496211" evidence="1">
    <location>
        <begin position="25"/>
        <end position="75"/>
    </location>
</feature>
<organism evidence="2 3">
    <name type="scientific">Oedothorax gibbosus</name>
    <dbReference type="NCBI Taxonomy" id="931172"/>
    <lineage>
        <taxon>Eukaryota</taxon>
        <taxon>Metazoa</taxon>
        <taxon>Ecdysozoa</taxon>
        <taxon>Arthropoda</taxon>
        <taxon>Chelicerata</taxon>
        <taxon>Arachnida</taxon>
        <taxon>Araneae</taxon>
        <taxon>Araneomorphae</taxon>
        <taxon>Entelegynae</taxon>
        <taxon>Araneoidea</taxon>
        <taxon>Linyphiidae</taxon>
        <taxon>Erigoninae</taxon>
        <taxon>Oedothorax</taxon>
    </lineage>
</organism>
<accession>A0AAV6VH85</accession>